<sequence length="111" mass="11338">MKFTAALALFSAVALTNALAIRQSNAQTFTGALGGVAATPIEDSGDAKRPFSVAGATFVNLAAAVQRSCDQQFNACANLANGGSQDVAFADCTSQKGMSRFAAAVSVENWD</sequence>
<keyword evidence="3" id="KW-1185">Reference proteome</keyword>
<dbReference type="Proteomes" id="UP001140513">
    <property type="component" value="Unassembled WGS sequence"/>
</dbReference>
<protein>
    <submittedName>
        <fullName evidence="2">Uncharacterized protein</fullName>
    </submittedName>
</protein>
<gene>
    <name evidence="2" type="ORF">N0V89_000218</name>
</gene>
<dbReference type="RefSeq" id="XP_056075864.1">
    <property type="nucleotide sequence ID" value="XM_056209042.1"/>
</dbReference>
<feature type="chain" id="PRO_5040787831" evidence="1">
    <location>
        <begin position="19"/>
        <end position="111"/>
    </location>
</feature>
<accession>A0A9W8XTV3</accession>
<organism evidence="2 3">
    <name type="scientific">Didymosphaeria variabile</name>
    <dbReference type="NCBI Taxonomy" id="1932322"/>
    <lineage>
        <taxon>Eukaryota</taxon>
        <taxon>Fungi</taxon>
        <taxon>Dikarya</taxon>
        <taxon>Ascomycota</taxon>
        <taxon>Pezizomycotina</taxon>
        <taxon>Dothideomycetes</taxon>
        <taxon>Pleosporomycetidae</taxon>
        <taxon>Pleosporales</taxon>
        <taxon>Massarineae</taxon>
        <taxon>Didymosphaeriaceae</taxon>
        <taxon>Didymosphaeria</taxon>
    </lineage>
</organism>
<keyword evidence="1" id="KW-0732">Signal</keyword>
<comment type="caution">
    <text evidence="2">The sequence shown here is derived from an EMBL/GenBank/DDBJ whole genome shotgun (WGS) entry which is preliminary data.</text>
</comment>
<reference evidence="2" key="1">
    <citation type="submission" date="2022-10" db="EMBL/GenBank/DDBJ databases">
        <title>Tapping the CABI collections for fungal endophytes: first genome assemblies for Collariella, Neodidymelliopsis, Ascochyta clinopodiicola, Didymella pomorum, Didymosphaeria variabile, Neocosmospora piperis and Neocucurbitaria cava.</title>
        <authorList>
            <person name="Hill R."/>
        </authorList>
    </citation>
    <scope>NUCLEOTIDE SEQUENCE</scope>
    <source>
        <strain evidence="2">IMI 356815</strain>
    </source>
</reference>
<dbReference type="EMBL" id="JAPEUX010000001">
    <property type="protein sequence ID" value="KAJ4359662.1"/>
    <property type="molecule type" value="Genomic_DNA"/>
</dbReference>
<evidence type="ECO:0000313" key="2">
    <source>
        <dbReference type="EMBL" id="KAJ4359662.1"/>
    </source>
</evidence>
<dbReference type="OrthoDB" id="2153847at2759"/>
<dbReference type="AlphaFoldDB" id="A0A9W8XTV3"/>
<name>A0A9W8XTV3_9PLEO</name>
<dbReference type="GeneID" id="80903748"/>
<evidence type="ECO:0000313" key="3">
    <source>
        <dbReference type="Proteomes" id="UP001140513"/>
    </source>
</evidence>
<evidence type="ECO:0000256" key="1">
    <source>
        <dbReference type="SAM" id="SignalP"/>
    </source>
</evidence>
<proteinExistence type="predicted"/>
<feature type="signal peptide" evidence="1">
    <location>
        <begin position="1"/>
        <end position="18"/>
    </location>
</feature>